<accession>A0A839ZFJ6</accession>
<comment type="caution">
    <text evidence="1">The sequence shown here is derived from an EMBL/GenBank/DDBJ whole genome shotgun (WGS) entry which is preliminary data.</text>
</comment>
<dbReference type="RefSeq" id="WP_183191942.1">
    <property type="nucleotide sequence ID" value="NZ_JACICD010000014.1"/>
</dbReference>
<protein>
    <recommendedName>
        <fullName evidence="3">Glycosaminoglycan attachment site</fullName>
    </recommendedName>
</protein>
<proteinExistence type="predicted"/>
<dbReference type="AlphaFoldDB" id="A0A839ZFJ6"/>
<evidence type="ECO:0000313" key="2">
    <source>
        <dbReference type="Proteomes" id="UP000533469"/>
    </source>
</evidence>
<sequence length="490" mass="54791">MMTASERVNAHLEARLGPRHTLFGRMTLVRFNALAEWSMPSAMRADTLPTSAMTDADERIAVAVLHLKKTREFMCVAFARDGAGRWRGFERSIFFPSARAAEEAIARDFGRQLLATTPTFAELQDQPPGIDLFAPIDGVTRYEDAYVLLRDGFSHAAAKAMLQEIARWFPDLDGHFVRETQTTGFSARIWELYLWTAFRALDFDLDYGSSVPDFALRKDGQRLYVEATTVSAKQPFTTSMGPGVPKDPPDPLFTYLEHEMAQKFGSPLFSKLKKRDWEKPHVAGHPYLLALADFHAPGSMRWSAGALPQYLFGLKSVLTPDADNKLMEMFIPSDDHVVGDKRVPTNFFAQPGAENVSGVLFSNAGTVAKFNRMGVRAGFGDAWVSMVREGVLAHPQQFGSEERFKIDVESPTYREGWADELILFHNPNALHPVDPALFPGICHVRIANGEYLERGPMRVLWSRTTVIDFLDRKDGRPSWAASPSDDEALG</sequence>
<keyword evidence="2" id="KW-1185">Reference proteome</keyword>
<dbReference type="EMBL" id="JACICD010000014">
    <property type="protein sequence ID" value="MBB3773730.1"/>
    <property type="molecule type" value="Genomic_DNA"/>
</dbReference>
<evidence type="ECO:0000313" key="1">
    <source>
        <dbReference type="EMBL" id="MBB3773730.1"/>
    </source>
</evidence>
<dbReference type="Proteomes" id="UP000533469">
    <property type="component" value="Unassembled WGS sequence"/>
</dbReference>
<gene>
    <name evidence="1" type="ORF">FHS55_004374</name>
</gene>
<organism evidence="1 2">
    <name type="scientific">Ancylobacter tetraedralis</name>
    <dbReference type="NCBI Taxonomy" id="217068"/>
    <lineage>
        <taxon>Bacteria</taxon>
        <taxon>Pseudomonadati</taxon>
        <taxon>Pseudomonadota</taxon>
        <taxon>Alphaproteobacteria</taxon>
        <taxon>Hyphomicrobiales</taxon>
        <taxon>Xanthobacteraceae</taxon>
        <taxon>Ancylobacter</taxon>
    </lineage>
</organism>
<name>A0A839ZFJ6_9HYPH</name>
<evidence type="ECO:0008006" key="3">
    <source>
        <dbReference type="Google" id="ProtNLM"/>
    </source>
</evidence>
<reference evidence="1 2" key="1">
    <citation type="submission" date="2020-08" db="EMBL/GenBank/DDBJ databases">
        <title>Genomic Encyclopedia of Type Strains, Phase IV (KMG-IV): sequencing the most valuable type-strain genomes for metagenomic binning, comparative biology and taxonomic classification.</title>
        <authorList>
            <person name="Goeker M."/>
        </authorList>
    </citation>
    <scope>NUCLEOTIDE SEQUENCE [LARGE SCALE GENOMIC DNA]</scope>
    <source>
        <strain evidence="1 2">DSM 5895</strain>
    </source>
</reference>